<dbReference type="RefSeq" id="WP_117723875.1">
    <property type="nucleotide sequence ID" value="NZ_QSUL01000004.1"/>
</dbReference>
<dbReference type="EMBL" id="QSUL01000004">
    <property type="protein sequence ID" value="RGN37448.1"/>
    <property type="molecule type" value="Genomic_DNA"/>
</dbReference>
<evidence type="ECO:0000313" key="2">
    <source>
        <dbReference type="Proteomes" id="UP000260983"/>
    </source>
</evidence>
<reference evidence="1 2" key="1">
    <citation type="submission" date="2018-08" db="EMBL/GenBank/DDBJ databases">
        <title>A genome reference for cultivated species of the human gut microbiota.</title>
        <authorList>
            <person name="Zou Y."/>
            <person name="Xue W."/>
            <person name="Luo G."/>
        </authorList>
    </citation>
    <scope>NUCLEOTIDE SEQUENCE [LARGE SCALE GENOMIC DNA]</scope>
    <source>
        <strain evidence="1 2">OM05-15BH</strain>
    </source>
</reference>
<dbReference type="Pfam" id="PF13692">
    <property type="entry name" value="Glyco_trans_1_4"/>
    <property type="match status" value="1"/>
</dbReference>
<gene>
    <name evidence="1" type="ORF">DXB65_08100</name>
</gene>
<dbReference type="Proteomes" id="UP000260983">
    <property type="component" value="Unassembled WGS sequence"/>
</dbReference>
<sequence>MADFIITSLQSWDIEIGSTIKNTAFEISKQHRVLYVNPPMDIATRLRIIMGKGQLSATSRRQIAVIQGKSSPIRLIKENLWVLDSPFTIHSVGQLPTCIFKYLNRQNCKKIGNWIVKQAAILDFKNYTHLIDTDLFRSLHLKEYINPTISIYYRRDYVIGFPYWRKHGPYCEEALVRQSDIVLANSSYFAEQLRPWNTETYVLNTGVDLGLYDAMKIFTKPSDIENIPLPIIGYTGAIIESRLNSELLYKVIQKSPEYSFVFVGPEDEYFRNHPLHQLKNVFFTGSKEVKKLPEYIQYFNVCINPQVLNPITDGNYPLKIDEYLALGKPVVATSTHTMRDVFAEHTHLAITPDEWITALKIAISESSDNELKQKRIAFAHTHSWGHSVETIYNAIKKLKKEYSLNTFENKLRGDIP</sequence>
<dbReference type="Gene3D" id="3.40.50.2000">
    <property type="entry name" value="Glycogen Phosphorylase B"/>
    <property type="match status" value="1"/>
</dbReference>
<comment type="caution">
    <text evidence="1">The sequence shown here is derived from an EMBL/GenBank/DDBJ whole genome shotgun (WGS) entry which is preliminary data.</text>
</comment>
<dbReference type="SUPFAM" id="SSF53756">
    <property type="entry name" value="UDP-Glycosyltransferase/glycogen phosphorylase"/>
    <property type="match status" value="1"/>
</dbReference>
<evidence type="ECO:0000313" key="1">
    <source>
        <dbReference type="EMBL" id="RGN37448.1"/>
    </source>
</evidence>
<dbReference type="GO" id="GO:0016740">
    <property type="term" value="F:transferase activity"/>
    <property type="evidence" value="ECO:0007669"/>
    <property type="project" value="UniProtKB-KW"/>
</dbReference>
<name>A0A3E5BIN3_9BACE</name>
<dbReference type="AlphaFoldDB" id="A0A3E5BIN3"/>
<accession>A0A3E5BIN3</accession>
<organism evidence="1 2">
    <name type="scientific">Bacteroides oleiciplenus</name>
    <dbReference type="NCBI Taxonomy" id="626931"/>
    <lineage>
        <taxon>Bacteria</taxon>
        <taxon>Pseudomonadati</taxon>
        <taxon>Bacteroidota</taxon>
        <taxon>Bacteroidia</taxon>
        <taxon>Bacteroidales</taxon>
        <taxon>Bacteroidaceae</taxon>
        <taxon>Bacteroides</taxon>
    </lineage>
</organism>
<proteinExistence type="predicted"/>
<protein>
    <submittedName>
        <fullName evidence="1">Glycosyltransferase family 1 protein</fullName>
    </submittedName>
</protein>
<keyword evidence="1" id="KW-0808">Transferase</keyword>